<sequence length="20" mass="2352">MRCPPRCFVFPYTVLHRATG</sequence>
<dbReference type="EMBL" id="GBRH01257362">
    <property type="protein sequence ID" value="JAD40533.1"/>
    <property type="molecule type" value="Transcribed_RNA"/>
</dbReference>
<accession>A0A0A8ZS54</accession>
<reference evidence="1" key="1">
    <citation type="submission" date="2014-09" db="EMBL/GenBank/DDBJ databases">
        <authorList>
            <person name="Magalhaes I.L.F."/>
            <person name="Oliveira U."/>
            <person name="Santos F.R."/>
            <person name="Vidigal T.H.D.A."/>
            <person name="Brescovit A.D."/>
            <person name="Santos A.J."/>
        </authorList>
    </citation>
    <scope>NUCLEOTIDE SEQUENCE</scope>
    <source>
        <tissue evidence="1">Shoot tissue taken approximately 20 cm above the soil surface</tissue>
    </source>
</reference>
<organism evidence="1">
    <name type="scientific">Arundo donax</name>
    <name type="common">Giant reed</name>
    <name type="synonym">Donax arundinaceus</name>
    <dbReference type="NCBI Taxonomy" id="35708"/>
    <lineage>
        <taxon>Eukaryota</taxon>
        <taxon>Viridiplantae</taxon>
        <taxon>Streptophyta</taxon>
        <taxon>Embryophyta</taxon>
        <taxon>Tracheophyta</taxon>
        <taxon>Spermatophyta</taxon>
        <taxon>Magnoliopsida</taxon>
        <taxon>Liliopsida</taxon>
        <taxon>Poales</taxon>
        <taxon>Poaceae</taxon>
        <taxon>PACMAD clade</taxon>
        <taxon>Arundinoideae</taxon>
        <taxon>Arundineae</taxon>
        <taxon>Arundo</taxon>
    </lineage>
</organism>
<reference evidence="1" key="2">
    <citation type="journal article" date="2015" name="Data Brief">
        <title>Shoot transcriptome of the giant reed, Arundo donax.</title>
        <authorList>
            <person name="Barrero R.A."/>
            <person name="Guerrero F.D."/>
            <person name="Moolhuijzen P."/>
            <person name="Goolsby J.A."/>
            <person name="Tidwell J."/>
            <person name="Bellgard S.E."/>
            <person name="Bellgard M.I."/>
        </authorList>
    </citation>
    <scope>NUCLEOTIDE SEQUENCE</scope>
    <source>
        <tissue evidence="1">Shoot tissue taken approximately 20 cm above the soil surface</tissue>
    </source>
</reference>
<protein>
    <submittedName>
        <fullName evidence="1">Uncharacterized protein</fullName>
    </submittedName>
</protein>
<dbReference type="AlphaFoldDB" id="A0A0A8ZS54"/>
<proteinExistence type="predicted"/>
<name>A0A0A8ZS54_ARUDO</name>
<evidence type="ECO:0000313" key="1">
    <source>
        <dbReference type="EMBL" id="JAD40533.1"/>
    </source>
</evidence>